<evidence type="ECO:0000259" key="6">
    <source>
        <dbReference type="Pfam" id="PF00107"/>
    </source>
</evidence>
<gene>
    <name evidence="8" type="ORF">ENQ20_04910</name>
</gene>
<dbReference type="GO" id="GO:0016491">
    <property type="term" value="F:oxidoreductase activity"/>
    <property type="evidence" value="ECO:0007669"/>
    <property type="project" value="UniProtKB-KW"/>
</dbReference>
<evidence type="ECO:0000256" key="5">
    <source>
        <dbReference type="ARBA" id="ARBA00023002"/>
    </source>
</evidence>
<organism evidence="8">
    <name type="scientific">Caldilinea aerophila</name>
    <dbReference type="NCBI Taxonomy" id="133453"/>
    <lineage>
        <taxon>Bacteria</taxon>
        <taxon>Bacillati</taxon>
        <taxon>Chloroflexota</taxon>
        <taxon>Caldilineae</taxon>
        <taxon>Caldilineales</taxon>
        <taxon>Caldilineaceae</taxon>
        <taxon>Caldilinea</taxon>
    </lineage>
</organism>
<dbReference type="SUPFAM" id="SSF51735">
    <property type="entry name" value="NAD(P)-binding Rossmann-fold domains"/>
    <property type="match status" value="1"/>
</dbReference>
<dbReference type="EMBL" id="DSMG01000053">
    <property type="protein sequence ID" value="HDX30816.1"/>
    <property type="molecule type" value="Genomic_DNA"/>
</dbReference>
<dbReference type="InterPro" id="IPR011032">
    <property type="entry name" value="GroES-like_sf"/>
</dbReference>
<dbReference type="PANTHER" id="PTHR43350">
    <property type="entry name" value="NAD-DEPENDENT ALCOHOL DEHYDROGENASE"/>
    <property type="match status" value="1"/>
</dbReference>
<proteinExistence type="inferred from homology"/>
<dbReference type="InterPro" id="IPR013154">
    <property type="entry name" value="ADH-like_N"/>
</dbReference>
<protein>
    <submittedName>
        <fullName evidence="8">Alcohol dehydrogenase</fullName>
    </submittedName>
</protein>
<sequence length="325" mass="34765">MRAAVVNNGALIVRSDYPTPRPTGEEALIRVRLAGVCATDIELLRGYKGGFRGVLGHEFVGEVVAAPADPTWEGRRIVGEINVGCGRCMLCRRGLAKHCRQRTSLGIIGRDGAFAEYTLLPLQNLHPVPDSLPDEVAVFTEPLAAAYELLEQASIGPGHRVIVVGDGRLGLLCAFVLAQTGCDLTVVGRNPEKLALLASTSARTLLASPDALARLAEEPADIVVDATGAREGFFTALRLVRPLGVLMLKSTFADRLQAFDLSRLVVDEVTIIGSRCGPFQPALTALSEGRIDPRPLIHAEYRLEDAAQAIARAGEKGVLKVLIRP</sequence>
<dbReference type="Gene3D" id="3.90.180.10">
    <property type="entry name" value="Medium-chain alcohol dehydrogenases, catalytic domain"/>
    <property type="match status" value="1"/>
</dbReference>
<feature type="domain" description="Alcohol dehydrogenase-like N-terminal" evidence="7">
    <location>
        <begin position="25"/>
        <end position="130"/>
    </location>
</feature>
<dbReference type="Pfam" id="PF08240">
    <property type="entry name" value="ADH_N"/>
    <property type="match status" value="1"/>
</dbReference>
<feature type="domain" description="Alcohol dehydrogenase-like C-terminal" evidence="6">
    <location>
        <begin position="169"/>
        <end position="278"/>
    </location>
</feature>
<accession>A0A7C1FG15</accession>
<reference evidence="8" key="1">
    <citation type="journal article" date="2020" name="mSystems">
        <title>Genome- and Community-Level Interaction Insights into Carbon Utilization and Element Cycling Functions of Hydrothermarchaeota in Hydrothermal Sediment.</title>
        <authorList>
            <person name="Zhou Z."/>
            <person name="Liu Y."/>
            <person name="Xu W."/>
            <person name="Pan J."/>
            <person name="Luo Z.H."/>
            <person name="Li M."/>
        </authorList>
    </citation>
    <scope>NUCLEOTIDE SEQUENCE [LARGE SCALE GENOMIC DNA]</scope>
    <source>
        <strain evidence="8">SpSt-289</strain>
    </source>
</reference>
<name>A0A7C1FG15_9CHLR</name>
<comment type="similarity">
    <text evidence="2">Belongs to the zinc-containing alcohol dehydrogenase family.</text>
</comment>
<dbReference type="GO" id="GO:0046872">
    <property type="term" value="F:metal ion binding"/>
    <property type="evidence" value="ECO:0007669"/>
    <property type="project" value="UniProtKB-KW"/>
</dbReference>
<comment type="cofactor">
    <cofactor evidence="1">
        <name>Zn(2+)</name>
        <dbReference type="ChEBI" id="CHEBI:29105"/>
    </cofactor>
</comment>
<evidence type="ECO:0000256" key="4">
    <source>
        <dbReference type="ARBA" id="ARBA00022833"/>
    </source>
</evidence>
<evidence type="ECO:0000256" key="2">
    <source>
        <dbReference type="ARBA" id="ARBA00008072"/>
    </source>
</evidence>
<dbReference type="CDD" id="cd08242">
    <property type="entry name" value="MDR_like"/>
    <property type="match status" value="1"/>
</dbReference>
<dbReference type="SUPFAM" id="SSF50129">
    <property type="entry name" value="GroES-like"/>
    <property type="match status" value="1"/>
</dbReference>
<dbReference type="Gene3D" id="3.40.50.720">
    <property type="entry name" value="NAD(P)-binding Rossmann-like Domain"/>
    <property type="match status" value="1"/>
</dbReference>
<keyword evidence="3" id="KW-0479">Metal-binding</keyword>
<dbReference type="AlphaFoldDB" id="A0A7C1FG15"/>
<evidence type="ECO:0000256" key="3">
    <source>
        <dbReference type="ARBA" id="ARBA00022723"/>
    </source>
</evidence>
<keyword evidence="4" id="KW-0862">Zinc</keyword>
<evidence type="ECO:0000256" key="1">
    <source>
        <dbReference type="ARBA" id="ARBA00001947"/>
    </source>
</evidence>
<dbReference type="InterPro" id="IPR013149">
    <property type="entry name" value="ADH-like_C"/>
</dbReference>
<dbReference type="Pfam" id="PF00107">
    <property type="entry name" value="ADH_zinc_N"/>
    <property type="match status" value="1"/>
</dbReference>
<comment type="caution">
    <text evidence="8">The sequence shown here is derived from an EMBL/GenBank/DDBJ whole genome shotgun (WGS) entry which is preliminary data.</text>
</comment>
<evidence type="ECO:0000313" key="8">
    <source>
        <dbReference type="EMBL" id="HDX30816.1"/>
    </source>
</evidence>
<dbReference type="InterPro" id="IPR036291">
    <property type="entry name" value="NAD(P)-bd_dom_sf"/>
</dbReference>
<evidence type="ECO:0000259" key="7">
    <source>
        <dbReference type="Pfam" id="PF08240"/>
    </source>
</evidence>
<dbReference type="PANTHER" id="PTHR43350:SF2">
    <property type="entry name" value="GROES-LIKE ZINC-BINDING ALCOHOL DEHYDROGENASE FAMILY PROTEIN"/>
    <property type="match status" value="1"/>
</dbReference>
<keyword evidence="5" id="KW-0560">Oxidoreductase</keyword>